<keyword evidence="6" id="KW-0963">Cytoplasm</keyword>
<dbReference type="PROSITE" id="PS50275">
    <property type="entry name" value="SAC"/>
    <property type="match status" value="1"/>
</dbReference>
<feature type="compositionally biased region" description="Polar residues" evidence="9">
    <location>
        <begin position="1012"/>
        <end position="1030"/>
    </location>
</feature>
<sequence length="1184" mass="130657">MSIRVLISDYPHRSIALVTPSHALIFRNSPSSIDDNRNGSVTSFHTIPVRNSTDGTWASRCMVEFVDVPTADLSDYRTLSPLAVHGTLGLITINNDVFLSVVTSCSKVATKLLGNGSFYFSTDFDLTNRLQDRSTDASTLDIDNLDESFLWNSYMIDPLVKFRSRLVAHEREALDTSGILTSAIRGFVLTITIPPSSAPLRTTRVGLPSTLTLISRLSCRRAGTRFNSRGIDDDGNVANFVESETVLWSPSVVGQSEASPHEKPAGTCFSYVQIRGSVPVFWEQAAGLLPGQQKITLTRSAEGTQPAFDKHFGELEHNYGAVHIVNLLSATKPGEAELTNAYRKGVKFSPLNRTGEKQLEDHLLLTSTEYDFHAETKGPHGYEAASLIRRHIDNSADGFAYYMSEDVEDPTEDSYEGPHRRTVVALQQEGVFRTNCLDCLDRTNLIQTIISQMAVEAFLGHRGERAASDFWMRHSSVWADNGDALSKIYAGTGALKSSYTRHGRMSMAGAVADFRKSAARLYINNFADKGRQNTIDVLLGRLVGQTPVHLFDPINDYVTAELAKRSSKFQFAEDIHIFCGTFNLNGRTAGIDQDLSSWLCPQLERSRRQPEIVAVGFQEIVELSPQQIMNSDPTQKRNWEKAVRKTLNRNASLDGERYVLLRSGQLVGAALCIFVKSSVLRNIKTVEGSVKKTGMSGMAGNKGAVAIRMDYAKTQLCFVTAHLAAGFSNYEERNRDYVTIHHGLRFQRNRGIDDHDTVIWMGDFNYRIGLSSDKVRGLIQMGDLETLYENDQLNLQMVGGLTFPYYSESRITFDPTYKYDLGTDTYDTSEKARIPAWTDRILRKGTNLRQVDYNTAPLRFSDHRPVYATFICTVNIIDEEVRESLSRALYEKRRSEVGDPAINDGSEDTDDGDLIGYDSIEPSLPPASSDKRKWWLANGAPARSSIKPPQRALQPNPRRPSNPFGLSDEPDWVKVPRAQPTQSIINRDVAPPPPSPRQPTNGTRKLPPPFTEPTSSVDSLTRNISQSSLQGVPPTARRPSVTSTASSSSKKAPPPVARKPLHLTSPSPKASPSVTNVNAFASSSRASVAPTHPPRPTEIDHTGFAPPPRRATGGVPSPALIPRNEVRDPPTPPQSRRPGELARRMGTDGPNAERPRPTLPPRQPTDLLAGGGDEMGGWTALQPN</sequence>
<gene>
    <name evidence="11" type="ORF">BJ875DRAFT_367663</name>
</gene>
<proteinExistence type="inferred from homology"/>
<dbReference type="InterPro" id="IPR036691">
    <property type="entry name" value="Endo/exonu/phosph_ase_sf"/>
</dbReference>
<accession>A0A9P8CAW5</accession>
<comment type="subcellular location">
    <subcellularLocation>
        <location evidence="1">Cytoplasm</location>
    </subcellularLocation>
</comment>
<keyword evidence="5" id="KW-0813">Transport</keyword>
<evidence type="ECO:0000313" key="11">
    <source>
        <dbReference type="EMBL" id="KAG9238576.1"/>
    </source>
</evidence>
<dbReference type="InterPro" id="IPR046985">
    <property type="entry name" value="IP5"/>
</dbReference>
<feature type="compositionally biased region" description="Polar residues" evidence="9">
    <location>
        <begin position="1064"/>
        <end position="1086"/>
    </location>
</feature>
<evidence type="ECO:0000256" key="7">
    <source>
        <dbReference type="ARBA" id="ARBA00022801"/>
    </source>
</evidence>
<reference evidence="11" key="1">
    <citation type="journal article" date="2021" name="IMA Fungus">
        <title>Genomic characterization of three marine fungi, including Emericellopsis atlantica sp. nov. with signatures of a generalist lifestyle and marine biomass degradation.</title>
        <authorList>
            <person name="Hagestad O.C."/>
            <person name="Hou L."/>
            <person name="Andersen J.H."/>
            <person name="Hansen E.H."/>
            <person name="Altermark B."/>
            <person name="Li C."/>
            <person name="Kuhnert E."/>
            <person name="Cox R.J."/>
            <person name="Crous P.W."/>
            <person name="Spatafora J.W."/>
            <person name="Lail K."/>
            <person name="Amirebrahimi M."/>
            <person name="Lipzen A."/>
            <person name="Pangilinan J."/>
            <person name="Andreopoulos W."/>
            <person name="Hayes R.D."/>
            <person name="Ng V."/>
            <person name="Grigoriev I.V."/>
            <person name="Jackson S.A."/>
            <person name="Sutton T.D.S."/>
            <person name="Dobson A.D.W."/>
            <person name="Rama T."/>
        </authorList>
    </citation>
    <scope>NUCLEOTIDE SEQUENCE</scope>
    <source>
        <strain evidence="11">TRa018bII</strain>
    </source>
</reference>
<dbReference type="PANTHER" id="PTHR11200">
    <property type="entry name" value="INOSITOL 5-PHOSPHATASE"/>
    <property type="match status" value="1"/>
</dbReference>
<dbReference type="FunFam" id="3.60.10.10:FF:000029">
    <property type="entry name" value="Inositol polyphosphate 5-phosphatase"/>
    <property type="match status" value="1"/>
</dbReference>
<dbReference type="PANTHER" id="PTHR11200:SF257">
    <property type="entry name" value="PHOSPHOINOSITIDE 5-PHOSPHATASE"/>
    <property type="match status" value="1"/>
</dbReference>
<evidence type="ECO:0000256" key="1">
    <source>
        <dbReference type="ARBA" id="ARBA00004496"/>
    </source>
</evidence>
<keyword evidence="7" id="KW-0378">Hydrolase</keyword>
<dbReference type="SMART" id="SM00128">
    <property type="entry name" value="IPPc"/>
    <property type="match status" value="1"/>
</dbReference>
<keyword evidence="12" id="KW-1185">Reference proteome</keyword>
<feature type="compositionally biased region" description="Basic and acidic residues" evidence="9">
    <location>
        <begin position="1137"/>
        <end position="1156"/>
    </location>
</feature>
<dbReference type="InterPro" id="IPR000300">
    <property type="entry name" value="IPPc"/>
</dbReference>
<evidence type="ECO:0000256" key="2">
    <source>
        <dbReference type="ARBA" id="ARBA00008943"/>
    </source>
</evidence>
<evidence type="ECO:0000256" key="8">
    <source>
        <dbReference type="ARBA" id="ARBA00022927"/>
    </source>
</evidence>
<dbReference type="InterPro" id="IPR002013">
    <property type="entry name" value="SAC_dom"/>
</dbReference>
<feature type="region of interest" description="Disordered" evidence="9">
    <location>
        <begin position="898"/>
        <end position="1184"/>
    </location>
</feature>
<dbReference type="AlphaFoldDB" id="A0A9P8CAW5"/>
<evidence type="ECO:0000259" key="10">
    <source>
        <dbReference type="PROSITE" id="PS50275"/>
    </source>
</evidence>
<organism evidence="11 12">
    <name type="scientific">Amylocarpus encephaloides</name>
    <dbReference type="NCBI Taxonomy" id="45428"/>
    <lineage>
        <taxon>Eukaryota</taxon>
        <taxon>Fungi</taxon>
        <taxon>Dikarya</taxon>
        <taxon>Ascomycota</taxon>
        <taxon>Pezizomycotina</taxon>
        <taxon>Leotiomycetes</taxon>
        <taxon>Helotiales</taxon>
        <taxon>Helotiales incertae sedis</taxon>
        <taxon>Amylocarpus</taxon>
    </lineage>
</organism>
<dbReference type="GO" id="GO:0015031">
    <property type="term" value="P:protein transport"/>
    <property type="evidence" value="ECO:0007669"/>
    <property type="project" value="UniProtKB-KW"/>
</dbReference>
<dbReference type="GO" id="GO:0016020">
    <property type="term" value="C:membrane"/>
    <property type="evidence" value="ECO:0007669"/>
    <property type="project" value="TreeGrafter"/>
</dbReference>
<dbReference type="Proteomes" id="UP000824998">
    <property type="component" value="Unassembled WGS sequence"/>
</dbReference>
<comment type="similarity">
    <text evidence="2">Belongs to the synaptojanin family.</text>
</comment>
<protein>
    <recommendedName>
        <fullName evidence="4">phosphoinositide 5-phosphatase</fullName>
        <ecNumber evidence="4">3.1.3.36</ecNumber>
    </recommendedName>
</protein>
<evidence type="ECO:0000256" key="5">
    <source>
        <dbReference type="ARBA" id="ARBA00022448"/>
    </source>
</evidence>
<dbReference type="EMBL" id="MU251368">
    <property type="protein sequence ID" value="KAG9238576.1"/>
    <property type="molecule type" value="Genomic_DNA"/>
</dbReference>
<dbReference type="SUPFAM" id="SSF56219">
    <property type="entry name" value="DNase I-like"/>
    <property type="match status" value="1"/>
</dbReference>
<dbReference type="GO" id="GO:0043813">
    <property type="term" value="F:phosphatidylinositol-3,5-bisphosphate 5-phosphatase activity"/>
    <property type="evidence" value="ECO:0007669"/>
    <property type="project" value="TreeGrafter"/>
</dbReference>
<evidence type="ECO:0000256" key="9">
    <source>
        <dbReference type="SAM" id="MobiDB-lite"/>
    </source>
</evidence>
<dbReference type="Pfam" id="PF22669">
    <property type="entry name" value="Exo_endo_phos2"/>
    <property type="match status" value="1"/>
</dbReference>
<comment type="caution">
    <text evidence="11">The sequence shown here is derived from an EMBL/GenBank/DDBJ whole genome shotgun (WGS) entry which is preliminary data.</text>
</comment>
<dbReference type="EC" id="3.1.3.36" evidence="4"/>
<dbReference type="OrthoDB" id="405996at2759"/>
<keyword evidence="8" id="KW-0653">Protein transport</keyword>
<name>A0A9P8CAW5_9HELO</name>
<evidence type="ECO:0000256" key="4">
    <source>
        <dbReference type="ARBA" id="ARBA00013044"/>
    </source>
</evidence>
<dbReference type="Pfam" id="PF02383">
    <property type="entry name" value="Syja_N"/>
    <property type="match status" value="1"/>
</dbReference>
<dbReference type="Gene3D" id="3.60.10.10">
    <property type="entry name" value="Endonuclease/exonuclease/phosphatase"/>
    <property type="match status" value="1"/>
</dbReference>
<evidence type="ECO:0000256" key="3">
    <source>
        <dbReference type="ARBA" id="ARBA00009678"/>
    </source>
</evidence>
<dbReference type="GO" id="GO:0005737">
    <property type="term" value="C:cytoplasm"/>
    <property type="evidence" value="ECO:0007669"/>
    <property type="project" value="UniProtKB-SubCell"/>
</dbReference>
<evidence type="ECO:0000313" key="12">
    <source>
        <dbReference type="Proteomes" id="UP000824998"/>
    </source>
</evidence>
<dbReference type="GO" id="GO:0046856">
    <property type="term" value="P:phosphatidylinositol dephosphorylation"/>
    <property type="evidence" value="ECO:0007669"/>
    <property type="project" value="InterPro"/>
</dbReference>
<feature type="domain" description="SAC" evidence="10">
    <location>
        <begin position="109"/>
        <end position="491"/>
    </location>
</feature>
<feature type="compositionally biased region" description="Low complexity" evidence="9">
    <location>
        <begin position="1035"/>
        <end position="1051"/>
    </location>
</feature>
<evidence type="ECO:0000256" key="6">
    <source>
        <dbReference type="ARBA" id="ARBA00022490"/>
    </source>
</evidence>
<comment type="similarity">
    <text evidence="3">In the central section; belongs to the inositol 1,4,5-trisphosphate 5-phosphatase family.</text>
</comment>
<dbReference type="GO" id="GO:0004439">
    <property type="term" value="F:phosphatidylinositol-4,5-bisphosphate 5-phosphatase activity"/>
    <property type="evidence" value="ECO:0007669"/>
    <property type="project" value="UniProtKB-EC"/>
</dbReference>